<name>A0A8J3V4B5_9ACTN</name>
<keyword evidence="4" id="KW-1185">Reference proteome</keyword>
<feature type="transmembrane region" description="Helical" evidence="1">
    <location>
        <begin position="31"/>
        <end position="52"/>
    </location>
</feature>
<gene>
    <name evidence="3" type="ORF">Pth03_59080</name>
</gene>
<evidence type="ECO:0000313" key="3">
    <source>
        <dbReference type="EMBL" id="GII57519.1"/>
    </source>
</evidence>
<feature type="transmembrane region" description="Helical" evidence="1">
    <location>
        <begin position="105"/>
        <end position="127"/>
    </location>
</feature>
<dbReference type="Pfam" id="PF14340">
    <property type="entry name" value="DUF4395"/>
    <property type="match status" value="1"/>
</dbReference>
<sequence length="136" mass="14362">MQIDPRGPRFGAAITTLVLAIVLLTRSSWLLGAQAIVFALGAFSTSPYSLLYKRFVRSRLGPPRELEDATPPRFAQGVGLGFAIVGLIGFAAGITPLALGATAAALLAAFLNAAFGLCLGCEMYLIIRRLQPGRTQ</sequence>
<dbReference type="InterPro" id="IPR025508">
    <property type="entry name" value="DUF4395"/>
</dbReference>
<dbReference type="AlphaFoldDB" id="A0A8J3V4B5"/>
<reference evidence="3" key="1">
    <citation type="submission" date="2021-01" db="EMBL/GenBank/DDBJ databases">
        <title>Whole genome shotgun sequence of Planotetraspora thailandica NBRC 104271.</title>
        <authorList>
            <person name="Komaki H."/>
            <person name="Tamura T."/>
        </authorList>
    </citation>
    <scope>NUCLEOTIDE SEQUENCE</scope>
    <source>
        <strain evidence="3">NBRC 104271</strain>
    </source>
</reference>
<evidence type="ECO:0000313" key="4">
    <source>
        <dbReference type="Proteomes" id="UP000605992"/>
    </source>
</evidence>
<dbReference type="RefSeq" id="WP_203947644.1">
    <property type="nucleotide sequence ID" value="NZ_BOOR01000053.1"/>
</dbReference>
<accession>A0A8J3V4B5</accession>
<feature type="transmembrane region" description="Helical" evidence="1">
    <location>
        <begin position="73"/>
        <end position="99"/>
    </location>
</feature>
<feature type="domain" description="DUF4395" evidence="2">
    <location>
        <begin position="3"/>
        <end position="129"/>
    </location>
</feature>
<evidence type="ECO:0000256" key="1">
    <source>
        <dbReference type="SAM" id="Phobius"/>
    </source>
</evidence>
<organism evidence="3 4">
    <name type="scientific">Planotetraspora thailandica</name>
    <dbReference type="NCBI Taxonomy" id="487172"/>
    <lineage>
        <taxon>Bacteria</taxon>
        <taxon>Bacillati</taxon>
        <taxon>Actinomycetota</taxon>
        <taxon>Actinomycetes</taxon>
        <taxon>Streptosporangiales</taxon>
        <taxon>Streptosporangiaceae</taxon>
        <taxon>Planotetraspora</taxon>
    </lineage>
</organism>
<protein>
    <submittedName>
        <fullName evidence="3">Membrane protein</fullName>
    </submittedName>
</protein>
<dbReference type="PIRSF" id="PIRSF030042">
    <property type="entry name" value="UCP030042"/>
    <property type="match status" value="1"/>
</dbReference>
<evidence type="ECO:0000259" key="2">
    <source>
        <dbReference type="Pfam" id="PF14340"/>
    </source>
</evidence>
<keyword evidence="1" id="KW-0812">Transmembrane</keyword>
<dbReference type="EMBL" id="BOOR01000053">
    <property type="protein sequence ID" value="GII57519.1"/>
    <property type="molecule type" value="Genomic_DNA"/>
</dbReference>
<dbReference type="Proteomes" id="UP000605992">
    <property type="component" value="Unassembled WGS sequence"/>
</dbReference>
<keyword evidence="1" id="KW-1133">Transmembrane helix</keyword>
<proteinExistence type="predicted"/>
<dbReference type="InterPro" id="IPR016942">
    <property type="entry name" value="UCP030042"/>
</dbReference>
<keyword evidence="1" id="KW-0472">Membrane</keyword>
<comment type="caution">
    <text evidence="3">The sequence shown here is derived from an EMBL/GenBank/DDBJ whole genome shotgun (WGS) entry which is preliminary data.</text>
</comment>
<feature type="transmembrane region" description="Helical" evidence="1">
    <location>
        <begin position="7"/>
        <end position="25"/>
    </location>
</feature>